<proteinExistence type="predicted"/>
<organism evidence="1 2">
    <name type="scientific">Naganishia vaughanmartiniae</name>
    <dbReference type="NCBI Taxonomy" id="1424756"/>
    <lineage>
        <taxon>Eukaryota</taxon>
        <taxon>Fungi</taxon>
        <taxon>Dikarya</taxon>
        <taxon>Basidiomycota</taxon>
        <taxon>Agaricomycotina</taxon>
        <taxon>Tremellomycetes</taxon>
        <taxon>Filobasidiales</taxon>
        <taxon>Filobasidiaceae</taxon>
        <taxon>Naganishia</taxon>
    </lineage>
</organism>
<dbReference type="EMBL" id="JASBWU010000013">
    <property type="protein sequence ID" value="KAJ9116935.1"/>
    <property type="molecule type" value="Genomic_DNA"/>
</dbReference>
<name>A0ACC2WYR1_9TREE</name>
<comment type="caution">
    <text evidence="1">The sequence shown here is derived from an EMBL/GenBank/DDBJ whole genome shotgun (WGS) entry which is preliminary data.</text>
</comment>
<evidence type="ECO:0000313" key="1">
    <source>
        <dbReference type="EMBL" id="KAJ9116935.1"/>
    </source>
</evidence>
<gene>
    <name evidence="1" type="ORF">QFC22_004593</name>
</gene>
<dbReference type="Proteomes" id="UP001243375">
    <property type="component" value="Unassembled WGS sequence"/>
</dbReference>
<protein>
    <submittedName>
        <fullName evidence="1">Uncharacterized protein</fullName>
    </submittedName>
</protein>
<reference evidence="1" key="1">
    <citation type="submission" date="2023-04" db="EMBL/GenBank/DDBJ databases">
        <title>Draft Genome sequencing of Naganishia species isolated from polar environments using Oxford Nanopore Technology.</title>
        <authorList>
            <person name="Leo P."/>
            <person name="Venkateswaran K."/>
        </authorList>
    </citation>
    <scope>NUCLEOTIDE SEQUENCE</scope>
    <source>
        <strain evidence="1">MNA-CCFEE 5425</strain>
    </source>
</reference>
<evidence type="ECO:0000313" key="2">
    <source>
        <dbReference type="Proteomes" id="UP001243375"/>
    </source>
</evidence>
<keyword evidence="2" id="KW-1185">Reference proteome</keyword>
<accession>A0ACC2WYR1</accession>
<sequence>MAETQLHDSPSDQDSLFGSSRRASAQGINEPASSSNMPSSLTDLTNPNPPVMAGGDDDEPTEEELSRNRDKFEVELEFIQCLASPNYLHELAIQGYLEDPAFLNFLEYLEYWREPEFAQHLIYPTCLKHLTLLKEPMFRLYLKDVATVDELHNQEIWHWATWREGDSTRIKREQHTRETLERQKFEAEEAERIRNEQEEEVKPGEQ</sequence>